<evidence type="ECO:0000313" key="2">
    <source>
        <dbReference type="Proteomes" id="UP000298030"/>
    </source>
</evidence>
<reference evidence="1 2" key="1">
    <citation type="journal article" date="2019" name="Nat. Ecol. Evol.">
        <title>Megaphylogeny resolves global patterns of mushroom evolution.</title>
        <authorList>
            <person name="Varga T."/>
            <person name="Krizsan K."/>
            <person name="Foldi C."/>
            <person name="Dima B."/>
            <person name="Sanchez-Garcia M."/>
            <person name="Sanchez-Ramirez S."/>
            <person name="Szollosi G.J."/>
            <person name="Szarkandi J.G."/>
            <person name="Papp V."/>
            <person name="Albert L."/>
            <person name="Andreopoulos W."/>
            <person name="Angelini C."/>
            <person name="Antonin V."/>
            <person name="Barry K.W."/>
            <person name="Bougher N.L."/>
            <person name="Buchanan P."/>
            <person name="Buyck B."/>
            <person name="Bense V."/>
            <person name="Catcheside P."/>
            <person name="Chovatia M."/>
            <person name="Cooper J."/>
            <person name="Damon W."/>
            <person name="Desjardin D."/>
            <person name="Finy P."/>
            <person name="Geml J."/>
            <person name="Haridas S."/>
            <person name="Hughes K."/>
            <person name="Justo A."/>
            <person name="Karasinski D."/>
            <person name="Kautmanova I."/>
            <person name="Kiss B."/>
            <person name="Kocsube S."/>
            <person name="Kotiranta H."/>
            <person name="LaButti K.M."/>
            <person name="Lechner B.E."/>
            <person name="Liimatainen K."/>
            <person name="Lipzen A."/>
            <person name="Lukacs Z."/>
            <person name="Mihaltcheva S."/>
            <person name="Morgado L.N."/>
            <person name="Niskanen T."/>
            <person name="Noordeloos M.E."/>
            <person name="Ohm R.A."/>
            <person name="Ortiz-Santana B."/>
            <person name="Ovrebo C."/>
            <person name="Racz N."/>
            <person name="Riley R."/>
            <person name="Savchenko A."/>
            <person name="Shiryaev A."/>
            <person name="Soop K."/>
            <person name="Spirin V."/>
            <person name="Szebenyi C."/>
            <person name="Tomsovsky M."/>
            <person name="Tulloss R.E."/>
            <person name="Uehling J."/>
            <person name="Grigoriev I.V."/>
            <person name="Vagvolgyi C."/>
            <person name="Papp T."/>
            <person name="Martin F.M."/>
            <person name="Miettinen O."/>
            <person name="Hibbett D.S."/>
            <person name="Nagy L.G."/>
        </authorList>
    </citation>
    <scope>NUCLEOTIDE SEQUENCE [LARGE SCALE GENOMIC DNA]</scope>
    <source>
        <strain evidence="1 2">FP101781</strain>
    </source>
</reference>
<organism evidence="1 2">
    <name type="scientific">Coprinellus micaceus</name>
    <name type="common">Glistening ink-cap mushroom</name>
    <name type="synonym">Coprinus micaceus</name>
    <dbReference type="NCBI Taxonomy" id="71717"/>
    <lineage>
        <taxon>Eukaryota</taxon>
        <taxon>Fungi</taxon>
        <taxon>Dikarya</taxon>
        <taxon>Basidiomycota</taxon>
        <taxon>Agaricomycotina</taxon>
        <taxon>Agaricomycetes</taxon>
        <taxon>Agaricomycetidae</taxon>
        <taxon>Agaricales</taxon>
        <taxon>Agaricineae</taxon>
        <taxon>Psathyrellaceae</taxon>
        <taxon>Coprinellus</taxon>
    </lineage>
</organism>
<dbReference type="Proteomes" id="UP000298030">
    <property type="component" value="Unassembled WGS sequence"/>
</dbReference>
<protein>
    <submittedName>
        <fullName evidence="1">Uncharacterized protein</fullName>
    </submittedName>
</protein>
<dbReference type="AlphaFoldDB" id="A0A4Y7SWR5"/>
<comment type="caution">
    <text evidence="1">The sequence shown here is derived from an EMBL/GenBank/DDBJ whole genome shotgun (WGS) entry which is preliminary data.</text>
</comment>
<sequence length="55" mass="6163">MRRPRRMHEAMRALISRSSHLLSDLLLGLGALISLAHSIFASPGRMGRPTGCWDY</sequence>
<proteinExistence type="predicted"/>
<dbReference type="EMBL" id="QPFP01000049">
    <property type="protein sequence ID" value="TEB26310.1"/>
    <property type="molecule type" value="Genomic_DNA"/>
</dbReference>
<accession>A0A4Y7SWR5</accession>
<keyword evidence="2" id="KW-1185">Reference proteome</keyword>
<name>A0A4Y7SWR5_COPMI</name>
<gene>
    <name evidence="1" type="ORF">FA13DRAFT_1737487</name>
</gene>
<evidence type="ECO:0000313" key="1">
    <source>
        <dbReference type="EMBL" id="TEB26310.1"/>
    </source>
</evidence>